<organism evidence="2 3">
    <name type="scientific">Verticillium dahliae</name>
    <name type="common">Verticillium wilt</name>
    <dbReference type="NCBI Taxonomy" id="27337"/>
    <lineage>
        <taxon>Eukaryota</taxon>
        <taxon>Fungi</taxon>
        <taxon>Dikarya</taxon>
        <taxon>Ascomycota</taxon>
        <taxon>Pezizomycotina</taxon>
        <taxon>Sordariomycetes</taxon>
        <taxon>Hypocreomycetidae</taxon>
        <taxon>Glomerellales</taxon>
        <taxon>Plectosphaerellaceae</taxon>
        <taxon>Verticillium</taxon>
    </lineage>
</organism>
<evidence type="ECO:0000313" key="2">
    <source>
        <dbReference type="EMBL" id="RXG43715.1"/>
    </source>
</evidence>
<dbReference type="Proteomes" id="UP000288725">
    <property type="component" value="Chromosome 1"/>
</dbReference>
<dbReference type="EMBL" id="RSDZ01000102">
    <property type="protein sequence ID" value="RXG43715.1"/>
    <property type="molecule type" value="Genomic_DNA"/>
</dbReference>
<proteinExistence type="predicted"/>
<evidence type="ECO:0000256" key="1">
    <source>
        <dbReference type="SAM" id="MobiDB-lite"/>
    </source>
</evidence>
<dbReference type="AlphaFoldDB" id="A0A444RRN4"/>
<name>A0A444RRN4_VERDA</name>
<accession>A0A444RRN4</accession>
<reference evidence="2 3" key="1">
    <citation type="submission" date="2018-12" db="EMBL/GenBank/DDBJ databases">
        <title>Genome of Verticillium dahliae isolate Getta Getta.</title>
        <authorList>
            <person name="Gardiner D.M."/>
        </authorList>
    </citation>
    <scope>NUCLEOTIDE SEQUENCE [LARGE SCALE GENOMIC DNA]</scope>
    <source>
        <strain evidence="2 3">Getta Getta</strain>
    </source>
</reference>
<feature type="region of interest" description="Disordered" evidence="1">
    <location>
        <begin position="26"/>
        <end position="49"/>
    </location>
</feature>
<protein>
    <submittedName>
        <fullName evidence="2">Uncharacterized protein</fullName>
    </submittedName>
</protein>
<comment type="caution">
    <text evidence="2">The sequence shown here is derived from an EMBL/GenBank/DDBJ whole genome shotgun (WGS) entry which is preliminary data.</text>
</comment>
<evidence type="ECO:0000313" key="3">
    <source>
        <dbReference type="Proteomes" id="UP000288725"/>
    </source>
</evidence>
<sequence length="81" mass="9424">MLEEPIHAGPLDRNIILEGINKDTLEESPTRQRTLSLTQDYPDDDSLEKTHRWDSASTIVRNYTRSCERSRTARSARRLHC</sequence>
<gene>
    <name evidence="2" type="ORF">VDGE_30170</name>
</gene>